<dbReference type="Proteomes" id="UP000188243">
    <property type="component" value="Chromosome"/>
</dbReference>
<accession>A0A1Q2GTF9</accession>
<evidence type="ECO:0000313" key="1">
    <source>
        <dbReference type="EMBL" id="AQP98413.1"/>
    </source>
</evidence>
<proteinExistence type="predicted"/>
<dbReference type="STRING" id="247523.B0W48_00555"/>
<name>A0A1Q2GTF9_9GAMM</name>
<dbReference type="AlphaFoldDB" id="A0A1Q2GTF9"/>
<sequence>MGNSIVGGIQRSEAEKNNRNRYIEAMGQKLTADTARKIDGQLATNLNKSLNTTMQGVDASVDRMLWANNRNLQIDANAQFAADEARRASRQQRVVDSANGLSASLSLQANGLESRHLNQIAGIKANAGAAFVELG</sequence>
<organism evidence="1 2">
    <name type="scientific">Pseudoalteromonas aliena</name>
    <dbReference type="NCBI Taxonomy" id="247523"/>
    <lineage>
        <taxon>Bacteria</taxon>
        <taxon>Pseudomonadati</taxon>
        <taxon>Pseudomonadota</taxon>
        <taxon>Gammaproteobacteria</taxon>
        <taxon>Alteromonadales</taxon>
        <taxon>Pseudoalteromonadaceae</taxon>
        <taxon>Pseudoalteromonas</taxon>
    </lineage>
</organism>
<dbReference type="KEGG" id="paln:B0W48_00555"/>
<gene>
    <name evidence="1" type="ORF">B0W48_00555</name>
</gene>
<dbReference type="EMBL" id="CP019628">
    <property type="protein sequence ID" value="AQP98413.1"/>
    <property type="molecule type" value="Genomic_DNA"/>
</dbReference>
<evidence type="ECO:0000313" key="2">
    <source>
        <dbReference type="Proteomes" id="UP000188243"/>
    </source>
</evidence>
<reference evidence="1 2" key="1">
    <citation type="submission" date="2017-02" db="EMBL/GenBank/DDBJ databases">
        <title>Complete genome sequence of the cold-active Pseudoalteromonas aliena strain EH1 isolated from Arctic seawater.</title>
        <authorList>
            <person name="Kim E."/>
            <person name="Heo E."/>
            <person name="Kim H."/>
            <person name="Kim D."/>
        </authorList>
    </citation>
    <scope>NUCLEOTIDE SEQUENCE [LARGE SCALE GENOMIC DNA]</scope>
    <source>
        <strain evidence="1 2">EH1</strain>
    </source>
</reference>
<dbReference type="RefSeq" id="WP_077535148.1">
    <property type="nucleotide sequence ID" value="NZ_CP019628.1"/>
</dbReference>
<protein>
    <submittedName>
        <fullName evidence="1">Uncharacterized protein</fullName>
    </submittedName>
</protein>